<protein>
    <recommendedName>
        <fullName evidence="1">GST N-terminal domain-containing protein</fullName>
    </recommendedName>
</protein>
<reference evidence="2" key="3">
    <citation type="submission" date="2025-09" db="UniProtKB">
        <authorList>
            <consortium name="Ensembl"/>
        </authorList>
    </citation>
    <scope>IDENTIFICATION</scope>
</reference>
<feature type="domain" description="GST N-terminal" evidence="1">
    <location>
        <begin position="1"/>
        <end position="84"/>
    </location>
</feature>
<organism evidence="2 3">
    <name type="scientific">Sciurus vulgaris</name>
    <name type="common">Eurasian red squirrel</name>
    <dbReference type="NCBI Taxonomy" id="55149"/>
    <lineage>
        <taxon>Eukaryota</taxon>
        <taxon>Metazoa</taxon>
        <taxon>Chordata</taxon>
        <taxon>Craniata</taxon>
        <taxon>Vertebrata</taxon>
        <taxon>Euteleostomi</taxon>
        <taxon>Mammalia</taxon>
        <taxon>Eutheria</taxon>
        <taxon>Euarchontoglires</taxon>
        <taxon>Glires</taxon>
        <taxon>Rodentia</taxon>
        <taxon>Sciuromorpha</taxon>
        <taxon>Sciuridae</taxon>
        <taxon>Sciurinae</taxon>
        <taxon>Sciurini</taxon>
        <taxon>Sciurus</taxon>
    </lineage>
</organism>
<reference evidence="2" key="1">
    <citation type="submission" date="2020-06" db="EMBL/GenBank/DDBJ databases">
        <authorList>
            <consortium name="Wellcome Sanger Institute Data Sharing"/>
        </authorList>
    </citation>
    <scope>NUCLEOTIDE SEQUENCE [LARGE SCALE GENOMIC DNA]</scope>
</reference>
<accession>A0A8D2D1V6</accession>
<dbReference type="InterPro" id="IPR036249">
    <property type="entry name" value="Thioredoxin-like_sf"/>
</dbReference>
<evidence type="ECO:0000313" key="3">
    <source>
        <dbReference type="Proteomes" id="UP000694564"/>
    </source>
</evidence>
<reference evidence="2" key="2">
    <citation type="submission" date="2025-08" db="UniProtKB">
        <authorList>
            <consortium name="Ensembl"/>
        </authorList>
    </citation>
    <scope>IDENTIFICATION</scope>
</reference>
<dbReference type="InterPro" id="IPR003081">
    <property type="entry name" value="GST_mu"/>
</dbReference>
<dbReference type="GO" id="GO:0004364">
    <property type="term" value="F:glutathione transferase activity"/>
    <property type="evidence" value="ECO:0007669"/>
    <property type="project" value="InterPro"/>
</dbReference>
<dbReference type="SUPFAM" id="SSF52833">
    <property type="entry name" value="Thioredoxin-like"/>
    <property type="match status" value="1"/>
</dbReference>
<dbReference type="Ensembl" id="ENSSVLT00005019968.1">
    <property type="protein sequence ID" value="ENSSVLP00005017944.1"/>
    <property type="gene ID" value="ENSSVLG00005014365.1"/>
</dbReference>
<name>A0A8D2D1V6_SCIVU</name>
<dbReference type="PROSITE" id="PS50404">
    <property type="entry name" value="GST_NTER"/>
    <property type="match status" value="1"/>
</dbReference>
<dbReference type="Gene3D" id="3.40.30.10">
    <property type="entry name" value="Glutaredoxin"/>
    <property type="match status" value="1"/>
</dbReference>
<dbReference type="Proteomes" id="UP000694564">
    <property type="component" value="Chromosome 1"/>
</dbReference>
<sequence length="84" mass="10375">MPMTQYWDIRGLTHPNRLLLEYTDSSYEEKRYTLGDAPDYDRSQWLNEKFKLLDFPNVGKQKRRRFVWTFWRTRLWILECSLPG</sequence>
<dbReference type="AlphaFoldDB" id="A0A8D2D1V6"/>
<evidence type="ECO:0000259" key="1">
    <source>
        <dbReference type="PROSITE" id="PS50404"/>
    </source>
</evidence>
<evidence type="ECO:0000313" key="2">
    <source>
        <dbReference type="Ensembl" id="ENSSVLP00005017944.1"/>
    </source>
</evidence>
<dbReference type="Pfam" id="PF02798">
    <property type="entry name" value="GST_N"/>
    <property type="match status" value="1"/>
</dbReference>
<dbReference type="PRINTS" id="PR01267">
    <property type="entry name" value="GSTRNSFRASEM"/>
</dbReference>
<dbReference type="GeneTree" id="ENSGT00940000155416"/>
<proteinExistence type="predicted"/>
<dbReference type="InterPro" id="IPR004045">
    <property type="entry name" value="Glutathione_S-Trfase_N"/>
</dbReference>
<keyword evidence="3" id="KW-1185">Reference proteome</keyword>